<accession>V9IH15</accession>
<reference evidence="2" key="1">
    <citation type="submission" date="2011-11" db="EMBL/GenBank/DDBJ databases">
        <title>Decoding the brain transcriptome of the Eastern honeybee (Apis cerana) based on pyrosequencing.</title>
        <authorList>
            <person name="Sun L."/>
            <person name="Zheng H."/>
            <person name="Wang Y."/>
            <person name="Xie X."/>
            <person name="Zhu Y."/>
            <person name="Gu W."/>
            <person name="Wang S."/>
        </authorList>
    </citation>
    <scope>NUCLEOTIDE SEQUENCE</scope>
    <source>
        <tissue evidence="2">Brain</tissue>
    </source>
</reference>
<dbReference type="AlphaFoldDB" id="V9IH15"/>
<organism evidence="2">
    <name type="scientific">Apis cerana</name>
    <name type="common">Indian honeybee</name>
    <dbReference type="NCBI Taxonomy" id="7461"/>
    <lineage>
        <taxon>Eukaryota</taxon>
        <taxon>Metazoa</taxon>
        <taxon>Ecdysozoa</taxon>
        <taxon>Arthropoda</taxon>
        <taxon>Hexapoda</taxon>
        <taxon>Insecta</taxon>
        <taxon>Pterygota</taxon>
        <taxon>Neoptera</taxon>
        <taxon>Endopterygota</taxon>
        <taxon>Hymenoptera</taxon>
        <taxon>Apocrita</taxon>
        <taxon>Aculeata</taxon>
        <taxon>Apoidea</taxon>
        <taxon>Anthophila</taxon>
        <taxon>Apidae</taxon>
        <taxon>Apis</taxon>
    </lineage>
</organism>
<sequence>MLPHPSPGSGLVANSPLNPMHVPSPAGLMPTSSPGPCSNVQVGHSPAGSFMQTGHIDGSPFPSSQSMASPAASNWPGSP</sequence>
<evidence type="ECO:0000313" key="2">
    <source>
        <dbReference type="EMBL" id="AEY59791.1"/>
    </source>
</evidence>
<protein>
    <submittedName>
        <fullName evidence="2">Mediator complex subunit</fullName>
    </submittedName>
</protein>
<evidence type="ECO:0000256" key="1">
    <source>
        <dbReference type="SAM" id="MobiDB-lite"/>
    </source>
</evidence>
<feature type="region of interest" description="Disordered" evidence="1">
    <location>
        <begin position="1"/>
        <end position="79"/>
    </location>
</feature>
<proteinExistence type="evidence at transcript level"/>
<feature type="compositionally biased region" description="Polar residues" evidence="1">
    <location>
        <begin position="30"/>
        <end position="42"/>
    </location>
</feature>
<gene>
    <name evidence="2" type="ORF">ACCB04786</name>
</gene>
<dbReference type="EMBL" id="JR043579">
    <property type="protein sequence ID" value="AEY59791.1"/>
    <property type="molecule type" value="mRNA"/>
</dbReference>
<feature type="compositionally biased region" description="Low complexity" evidence="1">
    <location>
        <begin position="59"/>
        <end position="73"/>
    </location>
</feature>
<name>V9IH15_APICE</name>